<dbReference type="SUPFAM" id="SSF69796">
    <property type="entry name" value="Thymidylate synthase-complementing protein Thy1"/>
    <property type="match status" value="1"/>
</dbReference>
<keyword evidence="1" id="KW-0521">NADP</keyword>
<dbReference type="HAMAP" id="MF_01408">
    <property type="entry name" value="ThyX"/>
    <property type="match status" value="1"/>
</dbReference>
<feature type="binding site" description="in other chain" evidence="1">
    <location>
        <position position="150"/>
    </location>
    <ligand>
        <name>dUMP</name>
        <dbReference type="ChEBI" id="CHEBI:246422"/>
        <note>ligand shared between dimeric partners</note>
    </ligand>
</feature>
<comment type="catalytic activity">
    <reaction evidence="1">
        <text>dUMP + (6R)-5,10-methylene-5,6,7,8-tetrahydrofolate + NADPH + H(+) = dTMP + (6S)-5,6,7,8-tetrahydrofolate + NADP(+)</text>
        <dbReference type="Rhea" id="RHEA:29043"/>
        <dbReference type="ChEBI" id="CHEBI:15378"/>
        <dbReference type="ChEBI" id="CHEBI:15636"/>
        <dbReference type="ChEBI" id="CHEBI:57453"/>
        <dbReference type="ChEBI" id="CHEBI:57783"/>
        <dbReference type="ChEBI" id="CHEBI:58349"/>
        <dbReference type="ChEBI" id="CHEBI:63528"/>
        <dbReference type="ChEBI" id="CHEBI:246422"/>
        <dbReference type="EC" id="2.1.1.148"/>
    </reaction>
</comment>
<dbReference type="PROSITE" id="PS51331">
    <property type="entry name" value="THYX"/>
    <property type="match status" value="1"/>
</dbReference>
<feature type="binding site" description="in other chain" evidence="1">
    <location>
        <begin position="96"/>
        <end position="100"/>
    </location>
    <ligand>
        <name>dUMP</name>
        <dbReference type="ChEBI" id="CHEBI:246422"/>
        <note>ligand shared between dimeric partners</note>
    </ligand>
</feature>
<feature type="binding site" evidence="1">
    <location>
        <position position="64"/>
    </location>
    <ligand>
        <name>FAD</name>
        <dbReference type="ChEBI" id="CHEBI:57692"/>
        <note>ligand shared between neighboring subunits</note>
    </ligand>
</feature>
<evidence type="ECO:0000256" key="1">
    <source>
        <dbReference type="HAMAP-Rule" id="MF_01408"/>
    </source>
</evidence>
<sequence>MQSDVKVRLMAFTPSPDGIVAAAAGLCYSASSVEDLIDRFKGEKEQKEQRESFIKKLRASGHLSPFEHVSFTFAVEGISRACSHQLVRHRIASYSQQSQRYVSMKEPGYVVPASVKKDERALSLFEETIQKAHEAYKALAELGVPLEDARYVLPNAWETKIVVTMNARELHHFFSLRLCRRAQWEIRNLARLMLSEVRQVAPGIFDVAGPSCVTKGKCEETKPCGKPYSSMEDLLCWE</sequence>
<gene>
    <name evidence="1" type="primary">thyX</name>
    <name evidence="2" type="ORF">SAMN05444368_0454</name>
</gene>
<comment type="function">
    <text evidence="1">Catalyzes the reductive methylation of 2'-deoxyuridine-5'-monophosphate (dUMP) to 2'-deoxythymidine-5'-monophosphate (dTMP) while utilizing 5,10-methylenetetrahydrofolate (mTHF) as the methyl donor, and NADPH and FADH(2) as the reductant.</text>
</comment>
<keyword evidence="1" id="KW-0285">Flavoprotein</keyword>
<comment type="cofactor">
    <cofactor evidence="1">
        <name>FAD</name>
        <dbReference type="ChEBI" id="CHEBI:57692"/>
    </cofactor>
    <text evidence="1">Binds 4 FAD per tetramer. Each FAD binding site is formed by three monomers.</text>
</comment>
<feature type="binding site" evidence="1">
    <location>
        <position position="172"/>
    </location>
    <ligand>
        <name>FAD</name>
        <dbReference type="ChEBI" id="CHEBI:57692"/>
        <note>ligand shared between neighboring subunits</note>
    </ligand>
</feature>
<feature type="binding site" evidence="1">
    <location>
        <position position="96"/>
    </location>
    <ligand>
        <name>FAD</name>
        <dbReference type="ChEBI" id="CHEBI:57692"/>
        <note>ligand shared between neighboring subunits</note>
    </ligand>
</feature>
<accession>A0ABY1JBH4</accession>
<feature type="active site" description="Involved in ionization of N3 of dUMP, leading to its activation" evidence="1">
    <location>
        <position position="177"/>
    </location>
</feature>
<feature type="binding site" evidence="1">
    <location>
        <begin position="166"/>
        <end position="168"/>
    </location>
    <ligand>
        <name>FAD</name>
        <dbReference type="ChEBI" id="CHEBI:57692"/>
        <note>ligand shared between neighboring subunits</note>
    </ligand>
</feature>
<dbReference type="Gene3D" id="3.30.1360.170">
    <property type="match status" value="1"/>
</dbReference>
<keyword evidence="1" id="KW-0489">Methyltransferase</keyword>
<dbReference type="NCBIfam" id="TIGR02170">
    <property type="entry name" value="thyX"/>
    <property type="match status" value="1"/>
</dbReference>
<dbReference type="Proteomes" id="UP000185093">
    <property type="component" value="Unassembled WGS sequence"/>
</dbReference>
<dbReference type="PANTHER" id="PTHR34934">
    <property type="entry name" value="FLAVIN-DEPENDENT THYMIDYLATE SYNTHASE"/>
    <property type="match status" value="1"/>
</dbReference>
<dbReference type="InterPro" id="IPR003669">
    <property type="entry name" value="Thymidylate_synthase_ThyX"/>
</dbReference>
<reference evidence="2 3" key="1">
    <citation type="submission" date="2016-11" db="EMBL/GenBank/DDBJ databases">
        <authorList>
            <person name="Varghese N."/>
            <person name="Submissions S."/>
        </authorList>
    </citation>
    <scope>NUCLEOTIDE SEQUENCE [LARGE SCALE GENOMIC DNA]</scope>
    <source>
        <strain evidence="2 3">DSM 20664</strain>
    </source>
</reference>
<dbReference type="EC" id="2.1.1.148" evidence="1"/>
<comment type="subunit">
    <text evidence="1">Homotetramer.</text>
</comment>
<keyword evidence="1" id="KW-0274">FAD</keyword>
<organism evidence="2 3">
    <name type="scientific">Acetomicrobium flavidum</name>
    <dbReference type="NCBI Taxonomy" id="49896"/>
    <lineage>
        <taxon>Bacteria</taxon>
        <taxon>Thermotogati</taxon>
        <taxon>Synergistota</taxon>
        <taxon>Synergistia</taxon>
        <taxon>Synergistales</taxon>
        <taxon>Acetomicrobiaceae</taxon>
        <taxon>Acetomicrobium</taxon>
    </lineage>
</organism>
<keyword evidence="3" id="KW-1185">Reference proteome</keyword>
<feature type="binding site" evidence="1">
    <location>
        <begin position="88"/>
        <end position="90"/>
    </location>
    <ligand>
        <name>FAD</name>
        <dbReference type="ChEBI" id="CHEBI:57692"/>
        <note>ligand shared between neighboring subunits</note>
    </ligand>
</feature>
<feature type="binding site" evidence="1">
    <location>
        <position position="177"/>
    </location>
    <ligand>
        <name>dUMP</name>
        <dbReference type="ChEBI" id="CHEBI:246422"/>
        <note>ligand shared between dimeric partners</note>
    </ligand>
</feature>
<keyword evidence="1" id="KW-0545">Nucleotide biosynthesis</keyword>
<dbReference type="CDD" id="cd20175">
    <property type="entry name" value="ThyX"/>
    <property type="match status" value="1"/>
</dbReference>
<evidence type="ECO:0000313" key="2">
    <source>
        <dbReference type="EMBL" id="SIN63701.1"/>
    </source>
</evidence>
<dbReference type="EMBL" id="FSQZ01000001">
    <property type="protein sequence ID" value="SIN63701.1"/>
    <property type="molecule type" value="Genomic_DNA"/>
</dbReference>
<dbReference type="Pfam" id="PF02511">
    <property type="entry name" value="Thy1"/>
    <property type="match status" value="1"/>
</dbReference>
<comment type="similarity">
    <text evidence="1">Belongs to the thymidylate synthase ThyX family.</text>
</comment>
<dbReference type="PANTHER" id="PTHR34934:SF1">
    <property type="entry name" value="FLAVIN-DEPENDENT THYMIDYLATE SYNTHASE"/>
    <property type="match status" value="1"/>
</dbReference>
<evidence type="ECO:0000313" key="3">
    <source>
        <dbReference type="Proteomes" id="UP000185093"/>
    </source>
</evidence>
<keyword evidence="1" id="KW-0808">Transferase</keyword>
<feature type="binding site" evidence="1">
    <location>
        <begin position="85"/>
        <end position="88"/>
    </location>
    <ligand>
        <name>dUMP</name>
        <dbReference type="ChEBI" id="CHEBI:246422"/>
        <note>ligand shared between dimeric partners</note>
    </ligand>
</feature>
<dbReference type="RefSeq" id="WP_074199138.1">
    <property type="nucleotide sequence ID" value="NZ_FSQZ01000001.1"/>
</dbReference>
<comment type="pathway">
    <text evidence="1">Pyrimidine metabolism; dTTP biosynthesis.</text>
</comment>
<name>A0ABY1JBH4_9BACT</name>
<proteinExistence type="inferred from homology"/>
<comment type="caution">
    <text evidence="2">The sequence shown here is derived from an EMBL/GenBank/DDBJ whole genome shotgun (WGS) entry which is preliminary data.</text>
</comment>
<dbReference type="InterPro" id="IPR036098">
    <property type="entry name" value="Thymidylate_synthase_ThyX_sf"/>
</dbReference>
<protein>
    <recommendedName>
        <fullName evidence="1">Flavin-dependent thymidylate synthase</fullName>
        <shortName evidence="1">FDTS</shortName>
        <ecNumber evidence="1">2.1.1.148</ecNumber>
    </recommendedName>
    <alternativeName>
        <fullName evidence="1">FAD-dependent thymidylate synthase</fullName>
    </alternativeName>
    <alternativeName>
        <fullName evidence="1">Thymidylate synthase ThyX</fullName>
        <shortName evidence="1">TS</shortName>
        <shortName evidence="1">TSase</shortName>
    </alternativeName>
</protein>